<keyword evidence="3" id="KW-1185">Reference proteome</keyword>
<name>A0A0D2FDM8_9EURO</name>
<organism evidence="2 3">
    <name type="scientific">Phialophora macrospora</name>
    <dbReference type="NCBI Taxonomy" id="1851006"/>
    <lineage>
        <taxon>Eukaryota</taxon>
        <taxon>Fungi</taxon>
        <taxon>Dikarya</taxon>
        <taxon>Ascomycota</taxon>
        <taxon>Pezizomycotina</taxon>
        <taxon>Eurotiomycetes</taxon>
        <taxon>Chaetothyriomycetidae</taxon>
        <taxon>Chaetothyriales</taxon>
        <taxon>Herpotrichiellaceae</taxon>
        <taxon>Phialophora</taxon>
    </lineage>
</organism>
<evidence type="ECO:0000256" key="1">
    <source>
        <dbReference type="SAM" id="SignalP"/>
    </source>
</evidence>
<dbReference type="AlphaFoldDB" id="A0A0D2FDM8"/>
<dbReference type="PROSITE" id="PS51257">
    <property type="entry name" value="PROKAR_LIPOPROTEIN"/>
    <property type="match status" value="1"/>
</dbReference>
<evidence type="ECO:0008006" key="4">
    <source>
        <dbReference type="Google" id="ProtNLM"/>
    </source>
</evidence>
<keyword evidence="1" id="KW-0732">Signal</keyword>
<feature type="signal peptide" evidence="1">
    <location>
        <begin position="1"/>
        <end position="24"/>
    </location>
</feature>
<reference evidence="2 3" key="1">
    <citation type="submission" date="2015-01" db="EMBL/GenBank/DDBJ databases">
        <title>The Genome Sequence of Capronia semiimmersa CBS27337.</title>
        <authorList>
            <consortium name="The Broad Institute Genomics Platform"/>
            <person name="Cuomo C."/>
            <person name="de Hoog S."/>
            <person name="Gorbushina A."/>
            <person name="Stielow B."/>
            <person name="Teixiera M."/>
            <person name="Abouelleil A."/>
            <person name="Chapman S.B."/>
            <person name="Priest M."/>
            <person name="Young S.K."/>
            <person name="Wortman J."/>
            <person name="Nusbaum C."/>
            <person name="Birren B."/>
        </authorList>
    </citation>
    <scope>NUCLEOTIDE SEQUENCE [LARGE SCALE GENOMIC DNA]</scope>
    <source>
        <strain evidence="2 3">CBS 27337</strain>
    </source>
</reference>
<accession>A0A0D2FDM8</accession>
<evidence type="ECO:0000313" key="3">
    <source>
        <dbReference type="Proteomes" id="UP000054266"/>
    </source>
</evidence>
<protein>
    <recommendedName>
        <fullName evidence="4">Long chronological lifespan protein 2</fullName>
    </recommendedName>
</protein>
<proteinExistence type="predicted"/>
<dbReference type="EMBL" id="KN846960">
    <property type="protein sequence ID" value="KIW64940.1"/>
    <property type="molecule type" value="Genomic_DNA"/>
</dbReference>
<feature type="chain" id="PRO_5002257553" description="Long chronological lifespan protein 2" evidence="1">
    <location>
        <begin position="25"/>
        <end position="192"/>
    </location>
</feature>
<dbReference type="Proteomes" id="UP000054266">
    <property type="component" value="Unassembled WGS sequence"/>
</dbReference>
<gene>
    <name evidence="2" type="ORF">PV04_07240</name>
</gene>
<dbReference type="HOGENOM" id="CLU_1503474_0_0_1"/>
<evidence type="ECO:0000313" key="2">
    <source>
        <dbReference type="EMBL" id="KIW64940.1"/>
    </source>
</evidence>
<sequence length="192" mass="20709">MHAHRITTAGALALLLGCQLFVAALPVFDYMWTRINTERYFAAIKNCNDNEKDCLWPGFSTRLIGSHEQLVPAVRASAGVYPSETQVLPAATATAATDTLATPSPCTQQVPQTTTTSVPDLWLELQRRDVALEDIPKSLKSLESTYHSTQTPGAAVIEPCAGGIGPQCKPGYIMLDRGLCMCMHASSSNTKI</sequence>